<evidence type="ECO:0000313" key="4">
    <source>
        <dbReference type="EMBL" id="KAF7548175.1"/>
    </source>
</evidence>
<accession>A0A9P5HDL4</accession>
<feature type="domain" description="Alcohol dehydrogenase iron-type/glycerol dehydrogenase GldA" evidence="2">
    <location>
        <begin position="32"/>
        <end position="193"/>
    </location>
</feature>
<organism evidence="4 5">
    <name type="scientific">Cylindrodendrum hubeiense</name>
    <dbReference type="NCBI Taxonomy" id="595255"/>
    <lineage>
        <taxon>Eukaryota</taxon>
        <taxon>Fungi</taxon>
        <taxon>Dikarya</taxon>
        <taxon>Ascomycota</taxon>
        <taxon>Pezizomycotina</taxon>
        <taxon>Sordariomycetes</taxon>
        <taxon>Hypocreomycetidae</taxon>
        <taxon>Hypocreales</taxon>
        <taxon>Nectriaceae</taxon>
        <taxon>Cylindrodendrum</taxon>
    </lineage>
</organism>
<dbReference type="Proteomes" id="UP000722485">
    <property type="component" value="Unassembled WGS sequence"/>
</dbReference>
<dbReference type="GO" id="GO:0046872">
    <property type="term" value="F:metal ion binding"/>
    <property type="evidence" value="ECO:0007669"/>
    <property type="project" value="InterPro"/>
</dbReference>
<gene>
    <name evidence="4" type="ORF">G7Z17_g7231</name>
</gene>
<evidence type="ECO:0008006" key="6">
    <source>
        <dbReference type="Google" id="ProtNLM"/>
    </source>
</evidence>
<dbReference type="OrthoDB" id="339764at2759"/>
<dbReference type="GO" id="GO:0005739">
    <property type="term" value="C:mitochondrion"/>
    <property type="evidence" value="ECO:0007669"/>
    <property type="project" value="TreeGrafter"/>
</dbReference>
<reference evidence="4" key="1">
    <citation type="submission" date="2020-03" db="EMBL/GenBank/DDBJ databases">
        <title>Draft Genome Sequence of Cylindrodendrum hubeiense.</title>
        <authorList>
            <person name="Buettner E."/>
            <person name="Kellner H."/>
        </authorList>
    </citation>
    <scope>NUCLEOTIDE SEQUENCE</scope>
    <source>
        <strain evidence="4">IHI 201604</strain>
    </source>
</reference>
<dbReference type="Pfam" id="PF25137">
    <property type="entry name" value="ADH_Fe_C"/>
    <property type="match status" value="1"/>
</dbReference>
<dbReference type="SUPFAM" id="SSF56796">
    <property type="entry name" value="Dehydroquinate synthase-like"/>
    <property type="match status" value="1"/>
</dbReference>
<name>A0A9P5HDL4_9HYPO</name>
<dbReference type="AlphaFoldDB" id="A0A9P5HDL4"/>
<dbReference type="Gene3D" id="3.40.50.1970">
    <property type="match status" value="1"/>
</dbReference>
<protein>
    <recommendedName>
        <fullName evidence="6">Alcohol dehydrogenase iron-type/glycerol dehydrogenase GldA domain-containing protein</fullName>
    </recommendedName>
</protein>
<dbReference type="InterPro" id="IPR056798">
    <property type="entry name" value="ADH_Fe_C"/>
</dbReference>
<dbReference type="EMBL" id="JAANBB010000156">
    <property type="protein sequence ID" value="KAF7548175.1"/>
    <property type="molecule type" value="Genomic_DNA"/>
</dbReference>
<dbReference type="Pfam" id="PF00465">
    <property type="entry name" value="Fe-ADH"/>
    <property type="match status" value="1"/>
</dbReference>
<sequence>MSVPVEHQFYRANPLKPKPYVSYGLPFHEACTHHVMRLGLSRAYIVVSKSISTTPAFESLKSALGTDKIAGVRYGITPHTPFEDVFELASDIQSTDANIIITVGGGSVTDAVKLARLCIPNGVSSLDDVDRLFERIKADEDVEAATIPVINVPTTLSASEFTCAGGATNLHAGHKKQVTMHPSMYADIVVLDPKLSVSTPSRFWLSTGIRAVDHFVEGLYGNVAELFADMQKELGNESKEDLMKDISSALRSLLANLLKTKDDWEDENARLQTFLALKECPRAGHHGVGASHGIGHQLGPLGVGHGETSCIILPLVLQYNWRHGDEELRSRLGLAVDAFWGDERVAEVLHAAGLSRRDADLGSVVGAYIDALGLPRTLRQFNITEDQFESLAENAMMDRCTLLNPVKLDKGKVVDILRGAAGSL</sequence>
<proteinExistence type="predicted"/>
<keyword evidence="5" id="KW-1185">Reference proteome</keyword>
<evidence type="ECO:0000259" key="3">
    <source>
        <dbReference type="Pfam" id="PF25137"/>
    </source>
</evidence>
<keyword evidence="1" id="KW-0560">Oxidoreductase</keyword>
<dbReference type="GO" id="GO:0004022">
    <property type="term" value="F:alcohol dehydrogenase (NAD+) activity"/>
    <property type="evidence" value="ECO:0007669"/>
    <property type="project" value="TreeGrafter"/>
</dbReference>
<dbReference type="PANTHER" id="PTHR11496:SF107">
    <property type="entry name" value="ALCOHOL DEHYDROGENASE, PUTATIVE (AFU_ORTHOLOGUE AFUA_1G06800)-RELATED"/>
    <property type="match status" value="1"/>
</dbReference>
<dbReference type="CDD" id="cd08192">
    <property type="entry name" value="MAR-like"/>
    <property type="match status" value="1"/>
</dbReference>
<dbReference type="Gene3D" id="1.20.1090.10">
    <property type="entry name" value="Dehydroquinate synthase-like - alpha domain"/>
    <property type="match status" value="1"/>
</dbReference>
<dbReference type="InterPro" id="IPR001670">
    <property type="entry name" value="ADH_Fe/GldA"/>
</dbReference>
<dbReference type="PANTHER" id="PTHR11496">
    <property type="entry name" value="ALCOHOL DEHYDROGENASE"/>
    <property type="match status" value="1"/>
</dbReference>
<comment type="caution">
    <text evidence="4">The sequence shown here is derived from an EMBL/GenBank/DDBJ whole genome shotgun (WGS) entry which is preliminary data.</text>
</comment>
<evidence type="ECO:0000256" key="1">
    <source>
        <dbReference type="ARBA" id="ARBA00023002"/>
    </source>
</evidence>
<evidence type="ECO:0000259" key="2">
    <source>
        <dbReference type="Pfam" id="PF00465"/>
    </source>
</evidence>
<evidence type="ECO:0000313" key="5">
    <source>
        <dbReference type="Proteomes" id="UP000722485"/>
    </source>
</evidence>
<feature type="domain" description="Fe-containing alcohol dehydrogenase-like C-terminal" evidence="3">
    <location>
        <begin position="248"/>
        <end position="420"/>
    </location>
</feature>
<dbReference type="InterPro" id="IPR039697">
    <property type="entry name" value="Alcohol_dehydrogenase_Fe"/>
</dbReference>